<evidence type="ECO:0000313" key="2">
    <source>
        <dbReference type="Proteomes" id="UP001296104"/>
    </source>
</evidence>
<accession>A0AAI8Z259</accession>
<sequence>MEDHERPPSYARSVEWPTPIILKIYRLKSISPPSSSICKIGRHAETLKEAILLSPSVTWEDFGSDQVGHAADLFQWHEKFDVDTTLAWSVIVRGERKRDKIVHEDNWEQVKKLMIASREELVMTKKPELILVVGPVLKEESLVKKAWLKGLDVKRKVFGYPWA</sequence>
<dbReference type="EMBL" id="CAVMBE010000044">
    <property type="protein sequence ID" value="CAK4031109.1"/>
    <property type="molecule type" value="Genomic_DNA"/>
</dbReference>
<evidence type="ECO:0000313" key="1">
    <source>
        <dbReference type="EMBL" id="CAK4031109.1"/>
    </source>
</evidence>
<dbReference type="AlphaFoldDB" id="A0AAI8Z259"/>
<name>A0AAI8Z259_9PEZI</name>
<comment type="caution">
    <text evidence="1">The sequence shown here is derived from an EMBL/GenBank/DDBJ whole genome shotgun (WGS) entry which is preliminary data.</text>
</comment>
<organism evidence="1 2">
    <name type="scientific">Lecanosticta acicola</name>
    <dbReference type="NCBI Taxonomy" id="111012"/>
    <lineage>
        <taxon>Eukaryota</taxon>
        <taxon>Fungi</taxon>
        <taxon>Dikarya</taxon>
        <taxon>Ascomycota</taxon>
        <taxon>Pezizomycotina</taxon>
        <taxon>Dothideomycetes</taxon>
        <taxon>Dothideomycetidae</taxon>
        <taxon>Mycosphaerellales</taxon>
        <taxon>Mycosphaerellaceae</taxon>
        <taxon>Lecanosticta</taxon>
    </lineage>
</organism>
<keyword evidence="2" id="KW-1185">Reference proteome</keyword>
<protein>
    <submittedName>
        <fullName evidence="1">Uncharacterized protein</fullName>
    </submittedName>
</protein>
<dbReference type="Proteomes" id="UP001296104">
    <property type="component" value="Unassembled WGS sequence"/>
</dbReference>
<gene>
    <name evidence="1" type="ORF">LECACI_7A006267</name>
</gene>
<reference evidence="1" key="1">
    <citation type="submission" date="2023-11" db="EMBL/GenBank/DDBJ databases">
        <authorList>
            <person name="Alioto T."/>
            <person name="Alioto T."/>
            <person name="Gomez Garrido J."/>
        </authorList>
    </citation>
    <scope>NUCLEOTIDE SEQUENCE</scope>
</reference>
<proteinExistence type="predicted"/>